<dbReference type="PANTHER" id="PTHR34322">
    <property type="entry name" value="TRANSPOSASE, Y1_TNP DOMAIN-CONTAINING"/>
    <property type="match status" value="1"/>
</dbReference>
<dbReference type="GO" id="GO:0003677">
    <property type="term" value="F:DNA binding"/>
    <property type="evidence" value="ECO:0007669"/>
    <property type="project" value="InterPro"/>
</dbReference>
<dbReference type="Proteomes" id="UP000587586">
    <property type="component" value="Unassembled WGS sequence"/>
</dbReference>
<dbReference type="SUPFAM" id="SSF143422">
    <property type="entry name" value="Transposase IS200-like"/>
    <property type="match status" value="1"/>
</dbReference>
<sequence>MTNHVHFVAVPDEVESLARTFGEANRLYTRMKNFSQNVRGYLFQGRFGSCVLDEAHLIAAARYIDQNPVRAGMVENAWDYEWSSAKFHMGIRTIDILVADRTLMGLVHNWQELLAEQDTNANAVLRAGSKIGRPMGSDGFLESIEHLTGRNLRKGRAGRPKKKGRRGRL</sequence>
<dbReference type="Gene3D" id="3.30.70.1290">
    <property type="entry name" value="Transposase IS200-like"/>
    <property type="match status" value="1"/>
</dbReference>
<protein>
    <recommendedName>
        <fullName evidence="3">Transposase IS200-like domain-containing protein</fullName>
    </recommendedName>
</protein>
<organism evidence="1 2">
    <name type="scientific">Geomonas limicola</name>
    <dbReference type="NCBI Taxonomy" id="2740186"/>
    <lineage>
        <taxon>Bacteria</taxon>
        <taxon>Pseudomonadati</taxon>
        <taxon>Thermodesulfobacteriota</taxon>
        <taxon>Desulfuromonadia</taxon>
        <taxon>Geobacterales</taxon>
        <taxon>Geobacteraceae</taxon>
        <taxon>Geomonas</taxon>
    </lineage>
</organism>
<dbReference type="GO" id="GO:0004803">
    <property type="term" value="F:transposase activity"/>
    <property type="evidence" value="ECO:0007669"/>
    <property type="project" value="InterPro"/>
</dbReference>
<proteinExistence type="predicted"/>
<accession>A0A6V8N344</accession>
<dbReference type="InterPro" id="IPR036515">
    <property type="entry name" value="Transposase_17_sf"/>
</dbReference>
<dbReference type="EMBL" id="BLXZ01000001">
    <property type="protein sequence ID" value="GFO66975.1"/>
    <property type="molecule type" value="Genomic_DNA"/>
</dbReference>
<dbReference type="PANTHER" id="PTHR34322:SF2">
    <property type="entry name" value="TRANSPOSASE IS200-LIKE DOMAIN-CONTAINING PROTEIN"/>
    <property type="match status" value="1"/>
</dbReference>
<keyword evidence="2" id="KW-1185">Reference proteome</keyword>
<evidence type="ECO:0000313" key="2">
    <source>
        <dbReference type="Proteomes" id="UP000587586"/>
    </source>
</evidence>
<name>A0A6V8N344_9BACT</name>
<comment type="caution">
    <text evidence="1">The sequence shown here is derived from an EMBL/GenBank/DDBJ whole genome shotgun (WGS) entry which is preliminary data.</text>
</comment>
<reference evidence="2" key="1">
    <citation type="submission" date="2020-06" db="EMBL/GenBank/DDBJ databases">
        <title>Draft genomic sequecing of Geomonas sp. Red745.</title>
        <authorList>
            <person name="Itoh H."/>
            <person name="Xu Z.X."/>
            <person name="Ushijima N."/>
            <person name="Masuda Y."/>
            <person name="Shiratori Y."/>
            <person name="Senoo K."/>
        </authorList>
    </citation>
    <scope>NUCLEOTIDE SEQUENCE [LARGE SCALE GENOMIC DNA]</scope>
    <source>
        <strain evidence="2">Red745</strain>
    </source>
</reference>
<gene>
    <name evidence="1" type="ORF">GMLC_05540</name>
</gene>
<evidence type="ECO:0008006" key="3">
    <source>
        <dbReference type="Google" id="ProtNLM"/>
    </source>
</evidence>
<dbReference type="AlphaFoldDB" id="A0A6V8N344"/>
<dbReference type="GO" id="GO:0006313">
    <property type="term" value="P:DNA transposition"/>
    <property type="evidence" value="ECO:0007669"/>
    <property type="project" value="InterPro"/>
</dbReference>
<evidence type="ECO:0000313" key="1">
    <source>
        <dbReference type="EMBL" id="GFO66975.1"/>
    </source>
</evidence>